<sequence>MHDSKVVLLLSEEDKANESKRDIVARSFQQKPGLRPAKGDTTHEATKSRHTTHCGTFHLRPNNLGIQRRQIICGIIRRSKIFKFGKRNHCDTRFAIYFDTSAQTSDSKAEI</sequence>
<feature type="compositionally biased region" description="Basic and acidic residues" evidence="1">
    <location>
        <begin position="37"/>
        <end position="47"/>
    </location>
</feature>
<evidence type="ECO:0000313" key="2">
    <source>
        <dbReference type="EMBL" id="GIY89105.1"/>
    </source>
</evidence>
<dbReference type="EMBL" id="BPLQ01015574">
    <property type="protein sequence ID" value="GIY89105.1"/>
    <property type="molecule type" value="Genomic_DNA"/>
</dbReference>
<evidence type="ECO:0000256" key="1">
    <source>
        <dbReference type="SAM" id="MobiDB-lite"/>
    </source>
</evidence>
<comment type="caution">
    <text evidence="2">The sequence shown here is derived from an EMBL/GenBank/DDBJ whole genome shotgun (WGS) entry which is preliminary data.</text>
</comment>
<feature type="region of interest" description="Disordered" evidence="1">
    <location>
        <begin position="28"/>
        <end position="54"/>
    </location>
</feature>
<dbReference type="AlphaFoldDB" id="A0AAV4X4K6"/>
<proteinExistence type="predicted"/>
<protein>
    <submittedName>
        <fullName evidence="2">Uncharacterized protein</fullName>
    </submittedName>
</protein>
<accession>A0AAV4X4K6</accession>
<name>A0AAV4X4K6_9ARAC</name>
<dbReference type="Proteomes" id="UP001054837">
    <property type="component" value="Unassembled WGS sequence"/>
</dbReference>
<organism evidence="2 3">
    <name type="scientific">Caerostris darwini</name>
    <dbReference type="NCBI Taxonomy" id="1538125"/>
    <lineage>
        <taxon>Eukaryota</taxon>
        <taxon>Metazoa</taxon>
        <taxon>Ecdysozoa</taxon>
        <taxon>Arthropoda</taxon>
        <taxon>Chelicerata</taxon>
        <taxon>Arachnida</taxon>
        <taxon>Araneae</taxon>
        <taxon>Araneomorphae</taxon>
        <taxon>Entelegynae</taxon>
        <taxon>Araneoidea</taxon>
        <taxon>Araneidae</taxon>
        <taxon>Caerostris</taxon>
    </lineage>
</organism>
<evidence type="ECO:0000313" key="3">
    <source>
        <dbReference type="Proteomes" id="UP001054837"/>
    </source>
</evidence>
<keyword evidence="3" id="KW-1185">Reference proteome</keyword>
<gene>
    <name evidence="2" type="ORF">CDAR_100461</name>
</gene>
<reference evidence="2 3" key="1">
    <citation type="submission" date="2021-06" db="EMBL/GenBank/DDBJ databases">
        <title>Caerostris darwini draft genome.</title>
        <authorList>
            <person name="Kono N."/>
            <person name="Arakawa K."/>
        </authorList>
    </citation>
    <scope>NUCLEOTIDE SEQUENCE [LARGE SCALE GENOMIC DNA]</scope>
</reference>